<dbReference type="EMBL" id="CP002207">
    <property type="protein sequence ID" value="ADP31588.1"/>
    <property type="molecule type" value="Genomic_DNA"/>
</dbReference>
<organism evidence="1 2">
    <name type="scientific">Bacillus atrophaeus (strain 1942)</name>
    <dbReference type="NCBI Taxonomy" id="720555"/>
    <lineage>
        <taxon>Bacteria</taxon>
        <taxon>Bacillati</taxon>
        <taxon>Bacillota</taxon>
        <taxon>Bacilli</taxon>
        <taxon>Bacillales</taxon>
        <taxon>Bacillaceae</taxon>
        <taxon>Bacillus</taxon>
    </lineage>
</organism>
<sequence>MKNDKTKAEELPNVISEEFSQPKEFAEALLGVRNNGTIVYFCQKKQNEISKRDHRYSKSGSGLVGVVACRFFLF</sequence>
<proteinExistence type="predicted"/>
<gene>
    <name evidence="1" type="ordered locus">BATR1942_03160</name>
</gene>
<name>A0ABM5LVE0_BACA1</name>
<evidence type="ECO:0000313" key="2">
    <source>
        <dbReference type="Proteomes" id="UP000006867"/>
    </source>
</evidence>
<accession>A0ABM5LVE0</accession>
<keyword evidence="2" id="KW-1185">Reference proteome</keyword>
<evidence type="ECO:0000313" key="1">
    <source>
        <dbReference type="EMBL" id="ADP31588.1"/>
    </source>
</evidence>
<dbReference type="Proteomes" id="UP000006867">
    <property type="component" value="Chromosome"/>
</dbReference>
<protein>
    <submittedName>
        <fullName evidence="1">Uncharacterized protein</fullName>
    </submittedName>
</protein>
<reference evidence="1 2" key="1">
    <citation type="journal article" date="2011" name="Front. Microbiol.">
        <title>Genomic signatures of strain selection and enhancement in Bacillus atrophaeus var. globigii, a historical biowarfare simulant.</title>
        <authorList>
            <person name="Gibbons H.S."/>
            <person name="Broomall S.M."/>
            <person name="McNew L.A."/>
            <person name="Daligault H."/>
            <person name="Chapman C."/>
            <person name="Bruce D."/>
            <person name="Karavis M."/>
            <person name="Krepps M."/>
            <person name="McGregor P.A."/>
            <person name="Hong C."/>
            <person name="Park K.H."/>
            <person name="Akmal A."/>
            <person name="Feldman A."/>
            <person name="Lin J.S."/>
            <person name="Chang W.E."/>
            <person name="Higgs B.W."/>
            <person name="Demirev P."/>
            <person name="Lindquist J."/>
            <person name="Liem A."/>
            <person name="Fochler E."/>
            <person name="Read T.D."/>
            <person name="Tapia R."/>
            <person name="Johnson S."/>
            <person name="Bishop-Lilly K.A."/>
            <person name="Detter C."/>
            <person name="Han C."/>
            <person name="Sozhamannan S."/>
            <person name="Rosenzweig C.N."/>
            <person name="Skowronski E.W."/>
        </authorList>
    </citation>
    <scope>NUCLEOTIDE SEQUENCE [LARGE SCALE GENOMIC DNA]</scope>
    <source>
        <strain evidence="1 2">1942</strain>
    </source>
</reference>
<dbReference type="RefSeq" id="WP_003327628.1">
    <property type="nucleotide sequence ID" value="NC_014639.1"/>
</dbReference>